<protein>
    <recommendedName>
        <fullName evidence="3">Urease accessory protein UreD</fullName>
    </recommendedName>
</protein>
<evidence type="ECO:0000256" key="3">
    <source>
        <dbReference type="HAMAP-Rule" id="MF_01384"/>
    </source>
</evidence>
<dbReference type="Pfam" id="PF01774">
    <property type="entry name" value="UreD"/>
    <property type="match status" value="1"/>
</dbReference>
<comment type="similarity">
    <text evidence="1 3">Belongs to the UreD family.</text>
</comment>
<accession>A0A1H2STV3</accession>
<dbReference type="AlphaFoldDB" id="A0A1H2STV3"/>
<keyword evidence="5" id="KW-1185">Reference proteome</keyword>
<dbReference type="GO" id="GO:0016151">
    <property type="term" value="F:nickel cation binding"/>
    <property type="evidence" value="ECO:0007669"/>
    <property type="project" value="UniProtKB-UniRule"/>
</dbReference>
<proteinExistence type="inferred from homology"/>
<evidence type="ECO:0000256" key="2">
    <source>
        <dbReference type="ARBA" id="ARBA00023186"/>
    </source>
</evidence>
<organism evidence="4 5">
    <name type="scientific">Litoreibacter albidus</name>
    <dbReference type="NCBI Taxonomy" id="670155"/>
    <lineage>
        <taxon>Bacteria</taxon>
        <taxon>Pseudomonadati</taxon>
        <taxon>Pseudomonadota</taxon>
        <taxon>Alphaproteobacteria</taxon>
        <taxon>Rhodobacterales</taxon>
        <taxon>Roseobacteraceae</taxon>
        <taxon>Litoreibacter</taxon>
    </lineage>
</organism>
<dbReference type="PANTHER" id="PTHR33643">
    <property type="entry name" value="UREASE ACCESSORY PROTEIN D"/>
    <property type="match status" value="1"/>
</dbReference>
<dbReference type="EMBL" id="FNOI01000001">
    <property type="protein sequence ID" value="SDW34967.1"/>
    <property type="molecule type" value="Genomic_DNA"/>
</dbReference>
<dbReference type="GO" id="GO:0005737">
    <property type="term" value="C:cytoplasm"/>
    <property type="evidence" value="ECO:0007669"/>
    <property type="project" value="UniProtKB-SubCell"/>
</dbReference>
<reference evidence="5" key="1">
    <citation type="submission" date="2016-10" db="EMBL/GenBank/DDBJ databases">
        <authorList>
            <person name="Varghese N."/>
            <person name="Submissions S."/>
        </authorList>
    </citation>
    <scope>NUCLEOTIDE SEQUENCE [LARGE SCALE GENOMIC DNA]</scope>
    <source>
        <strain evidence="5">DSM 26922</strain>
    </source>
</reference>
<keyword evidence="2 3" id="KW-0143">Chaperone</keyword>
<evidence type="ECO:0000256" key="1">
    <source>
        <dbReference type="ARBA" id="ARBA00007177"/>
    </source>
</evidence>
<dbReference type="Proteomes" id="UP000199441">
    <property type="component" value="Unassembled WGS sequence"/>
</dbReference>
<dbReference type="STRING" id="670155.SAMN04488001_0937"/>
<keyword evidence="3" id="KW-0963">Cytoplasm</keyword>
<dbReference type="InterPro" id="IPR002669">
    <property type="entry name" value="UreD"/>
</dbReference>
<dbReference type="PANTHER" id="PTHR33643:SF1">
    <property type="entry name" value="UREASE ACCESSORY PROTEIN D"/>
    <property type="match status" value="1"/>
</dbReference>
<comment type="subcellular location">
    <subcellularLocation>
        <location evidence="3">Cytoplasm</location>
    </subcellularLocation>
</comment>
<gene>
    <name evidence="3" type="primary">ureD</name>
    <name evidence="4" type="ORF">SAMN04488001_0937</name>
</gene>
<comment type="function">
    <text evidence="3">Required for maturation of urease via the functional incorporation of the urease nickel metallocenter.</text>
</comment>
<sequence>MSATDCGSKLGIPQISIVAHIEVEDQTAVQPRARGAVAISVKATPQGTGLRNLRQSGSSKAIFPRSAARGLEAVLINTAGGMTGGDTFGTDVDADCDTELTLSTQAAERAYRAQPLEVARLSNRLKLRGTARVNWLPQETILFENSAFERTLHVEMDDASTLLMVEPLVFGRAAMGEVLRQCHFKDRVEIIQNDVPLYLDAVRLNGDAAAHLARAGVAGGAGAMANVLYVAPDAPSLLAALRSLLPDSFGASLIRDSVLCVRALAADSYALRLSLIPILRCLNTGYLPRSWML</sequence>
<keyword evidence="3" id="KW-0996">Nickel insertion</keyword>
<evidence type="ECO:0000313" key="4">
    <source>
        <dbReference type="EMBL" id="SDW34967.1"/>
    </source>
</evidence>
<comment type="subunit">
    <text evidence="3">UreD, UreF and UreG form a complex that acts as a GTP-hydrolysis-dependent molecular chaperone, activating the urease apoprotein by helping to assemble the nickel containing metallocenter of UreC. The UreE protein probably delivers the nickel.</text>
</comment>
<dbReference type="HAMAP" id="MF_01384">
    <property type="entry name" value="UreD"/>
    <property type="match status" value="1"/>
</dbReference>
<name>A0A1H2STV3_9RHOB</name>
<evidence type="ECO:0000313" key="5">
    <source>
        <dbReference type="Proteomes" id="UP000199441"/>
    </source>
</evidence>
<dbReference type="RefSeq" id="WP_244508539.1">
    <property type="nucleotide sequence ID" value="NZ_FNOI01000001.1"/>
</dbReference>